<feature type="transmembrane region" description="Helical" evidence="5">
    <location>
        <begin position="91"/>
        <end position="112"/>
    </location>
</feature>
<reference evidence="6" key="1">
    <citation type="submission" date="2025-08" db="UniProtKB">
        <authorList>
            <consortium name="Ensembl"/>
        </authorList>
    </citation>
    <scope>IDENTIFICATION</scope>
</reference>
<accession>A0A8C6IJ90</accession>
<dbReference type="Ensembl" id="ENSMSIT00000046254.1">
    <property type="protein sequence ID" value="ENSMSIP00000036696.1"/>
    <property type="gene ID" value="ENSMSIG00000030557.1"/>
</dbReference>
<evidence type="ECO:0000256" key="1">
    <source>
        <dbReference type="ARBA" id="ARBA00004141"/>
    </source>
</evidence>
<name>A0A8C6IJ90_MUSSI</name>
<keyword evidence="3 5" id="KW-1133">Transmembrane helix</keyword>
<dbReference type="AlphaFoldDB" id="A0A8C6IJ90"/>
<proteinExistence type="predicted"/>
<evidence type="ECO:0000313" key="6">
    <source>
        <dbReference type="Ensembl" id="ENSMSIP00000036696.1"/>
    </source>
</evidence>
<feature type="transmembrane region" description="Helical" evidence="5">
    <location>
        <begin position="119"/>
        <end position="140"/>
    </location>
</feature>
<keyword evidence="7" id="KW-1185">Reference proteome</keyword>
<evidence type="ECO:0000256" key="4">
    <source>
        <dbReference type="ARBA" id="ARBA00023136"/>
    </source>
</evidence>
<dbReference type="GeneTree" id="ENSGT00390000010921"/>
<dbReference type="InterPro" id="IPR007237">
    <property type="entry name" value="CD20-like"/>
</dbReference>
<comment type="subcellular location">
    <subcellularLocation>
        <location evidence="1">Membrane</location>
        <topology evidence="1">Multi-pass membrane protein</topology>
    </subcellularLocation>
</comment>
<protein>
    <submittedName>
        <fullName evidence="6">Membrane-spanning 4-domains, subfamily A, member 10</fullName>
    </submittedName>
</protein>
<dbReference type="GO" id="GO:0016020">
    <property type="term" value="C:membrane"/>
    <property type="evidence" value="ECO:0007669"/>
    <property type="project" value="UniProtKB-SubCell"/>
</dbReference>
<keyword evidence="4 5" id="KW-0472">Membrane</keyword>
<keyword evidence="2 5" id="KW-0812">Transmembrane</keyword>
<evidence type="ECO:0000256" key="2">
    <source>
        <dbReference type="ARBA" id="ARBA00022692"/>
    </source>
</evidence>
<dbReference type="Proteomes" id="UP000694415">
    <property type="component" value="Unplaced"/>
</dbReference>
<organism evidence="6 7">
    <name type="scientific">Mus spicilegus</name>
    <name type="common">Mound-building mouse</name>
    <dbReference type="NCBI Taxonomy" id="10103"/>
    <lineage>
        <taxon>Eukaryota</taxon>
        <taxon>Metazoa</taxon>
        <taxon>Chordata</taxon>
        <taxon>Craniata</taxon>
        <taxon>Vertebrata</taxon>
        <taxon>Euteleostomi</taxon>
        <taxon>Mammalia</taxon>
        <taxon>Eutheria</taxon>
        <taxon>Euarchontoglires</taxon>
        <taxon>Glires</taxon>
        <taxon>Rodentia</taxon>
        <taxon>Myomorpha</taxon>
        <taxon>Muroidea</taxon>
        <taxon>Muridae</taxon>
        <taxon>Murinae</taxon>
        <taxon>Mus</taxon>
        <taxon>Mus</taxon>
    </lineage>
</organism>
<evidence type="ECO:0000256" key="3">
    <source>
        <dbReference type="ARBA" id="ARBA00022989"/>
    </source>
</evidence>
<evidence type="ECO:0000313" key="7">
    <source>
        <dbReference type="Proteomes" id="UP000694415"/>
    </source>
</evidence>
<feature type="transmembrane region" description="Helical" evidence="5">
    <location>
        <begin position="60"/>
        <end position="79"/>
    </location>
</feature>
<sequence>MAIQAPTPVPGSVTGEVSRWQNLGPAQPVQKVAQPQNLVPDGHLEKALEGSDLLQKLGGFHIAIAFAHLAFGGYLISTVKNLHLVVLKCWYPLWGTVSFLIAGMAAMTTVTFPKTSLKVLCVIANVISLFCALAGFFVIAKDLFLEGPFPWPIWRPYPEPTTYIQRLELTLFCFTFLEIFLSGSTAIIAYKMKRLQAEDKDDTPFVPDTPMELKGLSLGPPPSYKDVAQGHASSDTGRALATSSGLLLASDSFHQALLHTGPRTLRK</sequence>
<evidence type="ECO:0000256" key="5">
    <source>
        <dbReference type="SAM" id="Phobius"/>
    </source>
</evidence>
<reference evidence="6" key="2">
    <citation type="submission" date="2025-09" db="UniProtKB">
        <authorList>
            <consortium name="Ensembl"/>
        </authorList>
    </citation>
    <scope>IDENTIFICATION</scope>
</reference>
<dbReference type="Pfam" id="PF04103">
    <property type="entry name" value="CD20"/>
    <property type="match status" value="1"/>
</dbReference>
<feature type="transmembrane region" description="Helical" evidence="5">
    <location>
        <begin position="169"/>
        <end position="190"/>
    </location>
</feature>